<evidence type="ECO:0000256" key="1">
    <source>
        <dbReference type="ARBA" id="ARBA00001946"/>
    </source>
</evidence>
<evidence type="ECO:0000256" key="12">
    <source>
        <dbReference type="ARBA" id="ARBA00039357"/>
    </source>
</evidence>
<keyword evidence="16" id="KW-1185">Reference proteome</keyword>
<evidence type="ECO:0000256" key="5">
    <source>
        <dbReference type="ARBA" id="ARBA00012146"/>
    </source>
</evidence>
<evidence type="ECO:0000256" key="6">
    <source>
        <dbReference type="ARBA" id="ARBA00022490"/>
    </source>
</evidence>
<reference evidence="17" key="1">
    <citation type="submission" date="2017-02" db="UniProtKB">
        <authorList>
            <consortium name="WormBaseParasite"/>
        </authorList>
    </citation>
    <scope>IDENTIFICATION</scope>
</reference>
<evidence type="ECO:0000313" key="16">
    <source>
        <dbReference type="Proteomes" id="UP000274756"/>
    </source>
</evidence>
<dbReference type="PANTHER" id="PTHR19288:SF44">
    <property type="entry name" value="PHOSPHOLYSINE PHOSPHOHISTIDINE INORGANIC PYROPHOSPHATE PHOSPHATASE"/>
    <property type="match status" value="1"/>
</dbReference>
<keyword evidence="6" id="KW-0963">Cytoplasm</keyword>
<dbReference type="InterPro" id="IPR006355">
    <property type="entry name" value="LHPP/HDHD2"/>
</dbReference>
<comment type="subcellular location">
    <subcellularLocation>
        <location evidence="3">Cytoplasm</location>
    </subcellularLocation>
    <subcellularLocation>
        <location evidence="2">Nucleus</location>
    </subcellularLocation>
</comment>
<dbReference type="GO" id="GO:0005829">
    <property type="term" value="C:cytosol"/>
    <property type="evidence" value="ECO:0007669"/>
    <property type="project" value="TreeGrafter"/>
</dbReference>
<dbReference type="Proteomes" id="UP000274756">
    <property type="component" value="Unassembled WGS sequence"/>
</dbReference>
<evidence type="ECO:0000256" key="7">
    <source>
        <dbReference type="ARBA" id="ARBA00022723"/>
    </source>
</evidence>
<evidence type="ECO:0000256" key="4">
    <source>
        <dbReference type="ARBA" id="ARBA00007958"/>
    </source>
</evidence>
<comment type="cofactor">
    <cofactor evidence="1">
        <name>Mg(2+)</name>
        <dbReference type="ChEBI" id="CHEBI:18420"/>
    </cofactor>
</comment>
<dbReference type="WBParaSite" id="DME_0000247701-mRNA-1">
    <property type="protein sequence ID" value="DME_0000247701-mRNA-1"/>
    <property type="gene ID" value="DME_0000247701"/>
</dbReference>
<sequence length="267" mass="29788">MNEFTKNRVRGFLLDVTGVLYNGSEDGCGTVIPGSVEAVERLYRESMVRFVTNESTLGREGLAAKLSNLGFRIDPSHLIIPLDVAKYYLRKNNLRPHLLVHRNLRNHLDDIDQNSPNCVLVGYARDDFTYEAMNSAFQILMSLKEPLIVSLGCGKFYRRAEGFNLDVGSFVKALQYATDAEVVIIGKPTKSFFMSAVEDMKLQTDEVVMIGDDIVTDIGGAQNAGIKGVQVQTGKWRSEWMDHKIKPDLIANNLKEAVDIILLNNSS</sequence>
<comment type="function">
    <text evidence="11">Phosphatase that hydrolyzes imidodiphosphate, 3-phosphohistidine and 6-phospholysine. Has broad substrate specificity and can also hydrolyze inorganic diphosphate, but with lower efficiency.</text>
</comment>
<reference evidence="14 16" key="2">
    <citation type="submission" date="2018-11" db="EMBL/GenBank/DDBJ databases">
        <authorList>
            <consortium name="Pathogen Informatics"/>
        </authorList>
    </citation>
    <scope>NUCLEOTIDE SEQUENCE [LARGE SCALE GENOMIC DNA]</scope>
</reference>
<dbReference type="GO" id="GO:0005634">
    <property type="term" value="C:nucleus"/>
    <property type="evidence" value="ECO:0007669"/>
    <property type="project" value="UniProtKB-SubCell"/>
</dbReference>
<comment type="similarity">
    <text evidence="4">Belongs to the HAD-like hydrolase superfamily.</text>
</comment>
<dbReference type="AlphaFoldDB" id="A0A0N4U6D5"/>
<evidence type="ECO:0000256" key="13">
    <source>
        <dbReference type="ARBA" id="ARBA00047820"/>
    </source>
</evidence>
<dbReference type="STRING" id="318479.A0A0N4U6D5"/>
<dbReference type="FunFam" id="3.40.50.1000:FF:000051">
    <property type="entry name" value="Phospholysine phosphohistidine inorganic pyrophosphate phosphatase"/>
    <property type="match status" value="1"/>
</dbReference>
<keyword evidence="9" id="KW-0460">Magnesium</keyword>
<dbReference type="GO" id="GO:0046872">
    <property type="term" value="F:metal ion binding"/>
    <property type="evidence" value="ECO:0007669"/>
    <property type="project" value="UniProtKB-KW"/>
</dbReference>
<accession>A0A0N4U6D5</accession>
<dbReference type="NCBIfam" id="TIGR01460">
    <property type="entry name" value="HAD-SF-IIA"/>
    <property type="match status" value="1"/>
</dbReference>
<dbReference type="GO" id="GO:0004427">
    <property type="term" value="F:inorganic diphosphate phosphatase activity"/>
    <property type="evidence" value="ECO:0007669"/>
    <property type="project" value="UniProtKB-EC"/>
</dbReference>
<dbReference type="Proteomes" id="UP000038040">
    <property type="component" value="Unplaced"/>
</dbReference>
<evidence type="ECO:0000313" key="15">
    <source>
        <dbReference type="Proteomes" id="UP000038040"/>
    </source>
</evidence>
<dbReference type="Gene3D" id="3.40.50.1000">
    <property type="entry name" value="HAD superfamily/HAD-like"/>
    <property type="match status" value="2"/>
</dbReference>
<dbReference type="InterPro" id="IPR023214">
    <property type="entry name" value="HAD_sf"/>
</dbReference>
<organism evidence="15 17">
    <name type="scientific">Dracunculus medinensis</name>
    <name type="common">Guinea worm</name>
    <dbReference type="NCBI Taxonomy" id="318479"/>
    <lineage>
        <taxon>Eukaryota</taxon>
        <taxon>Metazoa</taxon>
        <taxon>Ecdysozoa</taxon>
        <taxon>Nematoda</taxon>
        <taxon>Chromadorea</taxon>
        <taxon>Rhabditida</taxon>
        <taxon>Spirurina</taxon>
        <taxon>Dracunculoidea</taxon>
        <taxon>Dracunculidae</taxon>
        <taxon>Dracunculus</taxon>
    </lineage>
</organism>
<evidence type="ECO:0000256" key="10">
    <source>
        <dbReference type="ARBA" id="ARBA00023242"/>
    </source>
</evidence>
<keyword evidence="10" id="KW-0539">Nucleus</keyword>
<dbReference type="PANTHER" id="PTHR19288">
    <property type="entry name" value="4-NITROPHENYLPHOSPHATASE-RELATED"/>
    <property type="match status" value="1"/>
</dbReference>
<evidence type="ECO:0000256" key="8">
    <source>
        <dbReference type="ARBA" id="ARBA00022801"/>
    </source>
</evidence>
<keyword evidence="8" id="KW-0378">Hydrolase</keyword>
<evidence type="ECO:0000256" key="9">
    <source>
        <dbReference type="ARBA" id="ARBA00022842"/>
    </source>
</evidence>
<protein>
    <recommendedName>
        <fullName evidence="12">Phospholysine phosphohistidine inorganic pyrophosphate phosphatase</fullName>
        <ecNumber evidence="5">3.6.1.1</ecNumber>
    </recommendedName>
</protein>
<evidence type="ECO:0000256" key="2">
    <source>
        <dbReference type="ARBA" id="ARBA00004123"/>
    </source>
</evidence>
<comment type="catalytic activity">
    <reaction evidence="13">
        <text>diphosphate + H2O = 2 phosphate + H(+)</text>
        <dbReference type="Rhea" id="RHEA:24576"/>
        <dbReference type="ChEBI" id="CHEBI:15377"/>
        <dbReference type="ChEBI" id="CHEBI:15378"/>
        <dbReference type="ChEBI" id="CHEBI:33019"/>
        <dbReference type="ChEBI" id="CHEBI:43474"/>
        <dbReference type="EC" id="3.6.1.1"/>
    </reaction>
</comment>
<dbReference type="NCBIfam" id="TIGR01458">
    <property type="entry name" value="HAD-SF-IIA-hyp3"/>
    <property type="match status" value="1"/>
</dbReference>
<evidence type="ECO:0000313" key="17">
    <source>
        <dbReference type="WBParaSite" id="DME_0000247701-mRNA-1"/>
    </source>
</evidence>
<dbReference type="OrthoDB" id="426235at2759"/>
<name>A0A0N4U6D5_DRAME</name>
<dbReference type="EC" id="3.6.1.1" evidence="5"/>
<gene>
    <name evidence="14" type="ORF">DME_LOCUS6837</name>
</gene>
<dbReference type="InterPro" id="IPR006357">
    <property type="entry name" value="HAD-SF_hydro_IIA"/>
</dbReference>
<proteinExistence type="inferred from homology"/>
<evidence type="ECO:0000256" key="3">
    <source>
        <dbReference type="ARBA" id="ARBA00004496"/>
    </source>
</evidence>
<dbReference type="GO" id="GO:0016791">
    <property type="term" value="F:phosphatase activity"/>
    <property type="evidence" value="ECO:0007669"/>
    <property type="project" value="InterPro"/>
</dbReference>
<dbReference type="InterPro" id="IPR036412">
    <property type="entry name" value="HAD-like_sf"/>
</dbReference>
<dbReference type="Pfam" id="PF13344">
    <property type="entry name" value="Hydrolase_6"/>
    <property type="match status" value="1"/>
</dbReference>
<dbReference type="SUPFAM" id="SSF56784">
    <property type="entry name" value="HAD-like"/>
    <property type="match status" value="1"/>
</dbReference>
<evidence type="ECO:0000256" key="11">
    <source>
        <dbReference type="ARBA" id="ARBA00037258"/>
    </source>
</evidence>
<keyword evidence="7" id="KW-0479">Metal-binding</keyword>
<dbReference type="EMBL" id="UYYG01001157">
    <property type="protein sequence ID" value="VDN56864.1"/>
    <property type="molecule type" value="Genomic_DNA"/>
</dbReference>
<dbReference type="Pfam" id="PF13242">
    <property type="entry name" value="Hydrolase_like"/>
    <property type="match status" value="1"/>
</dbReference>
<evidence type="ECO:0000313" key="14">
    <source>
        <dbReference type="EMBL" id="VDN56864.1"/>
    </source>
</evidence>